<keyword evidence="10" id="KW-1185">Reference proteome</keyword>
<dbReference type="HOGENOM" id="CLU_016047_1_1_12"/>
<evidence type="ECO:0000313" key="10">
    <source>
        <dbReference type="Proteomes" id="UP000006546"/>
    </source>
</evidence>
<feature type="transmembrane region" description="Helical" evidence="7">
    <location>
        <begin position="193"/>
        <end position="214"/>
    </location>
</feature>
<dbReference type="InterPro" id="IPR035906">
    <property type="entry name" value="MetI-like_sf"/>
</dbReference>
<feature type="transmembrane region" description="Helical" evidence="7">
    <location>
        <begin position="83"/>
        <end position="106"/>
    </location>
</feature>
<evidence type="ECO:0000256" key="5">
    <source>
        <dbReference type="ARBA" id="ARBA00022989"/>
    </source>
</evidence>
<comment type="similarity">
    <text evidence="7">Belongs to the binding-protein-dependent transport system permease family.</text>
</comment>
<keyword evidence="4 7" id="KW-0812">Transmembrane</keyword>
<dbReference type="RefSeq" id="WP_013759635.1">
    <property type="nucleotide sequence ID" value="NC_015500.1"/>
</dbReference>
<evidence type="ECO:0000256" key="3">
    <source>
        <dbReference type="ARBA" id="ARBA00022475"/>
    </source>
</evidence>
<keyword evidence="6 7" id="KW-0472">Membrane</keyword>
<keyword evidence="2 7" id="KW-0813">Transport</keyword>
<protein>
    <submittedName>
        <fullName evidence="9">ABC-type transporter, integral membrane subunit</fullName>
    </submittedName>
</protein>
<dbReference type="CDD" id="cd06261">
    <property type="entry name" value="TM_PBP2"/>
    <property type="match status" value="1"/>
</dbReference>
<dbReference type="GO" id="GO:0055085">
    <property type="term" value="P:transmembrane transport"/>
    <property type="evidence" value="ECO:0007669"/>
    <property type="project" value="InterPro"/>
</dbReference>
<dbReference type="InterPro" id="IPR000515">
    <property type="entry name" value="MetI-like"/>
</dbReference>
<accession>F4LNV7</accession>
<dbReference type="STRING" id="906968.Trebr_2528"/>
<dbReference type="eggNOG" id="COG0395">
    <property type="taxonomic scope" value="Bacteria"/>
</dbReference>
<dbReference type="Proteomes" id="UP000006546">
    <property type="component" value="Chromosome"/>
</dbReference>
<keyword evidence="5 7" id="KW-1133">Transmembrane helix</keyword>
<dbReference type="AlphaFoldDB" id="F4LNV7"/>
<keyword evidence="3" id="KW-1003">Cell membrane</keyword>
<evidence type="ECO:0000256" key="4">
    <source>
        <dbReference type="ARBA" id="ARBA00022692"/>
    </source>
</evidence>
<dbReference type="SUPFAM" id="SSF161098">
    <property type="entry name" value="MetI-like"/>
    <property type="match status" value="1"/>
</dbReference>
<dbReference type="OrthoDB" id="9773467at2"/>
<feature type="transmembrane region" description="Helical" evidence="7">
    <location>
        <begin position="252"/>
        <end position="272"/>
    </location>
</feature>
<feature type="transmembrane region" description="Helical" evidence="7">
    <location>
        <begin position="20"/>
        <end position="44"/>
    </location>
</feature>
<comment type="subcellular location">
    <subcellularLocation>
        <location evidence="1 7">Cell membrane</location>
        <topology evidence="1 7">Multi-pass membrane protein</topology>
    </subcellularLocation>
</comment>
<sequence>MINTKHSAGSTSAKIGNSLIWIFLCAFCAVIVLPLVFMVTASFMKAINIMKMPYSWIPKEFYFQNYVRAIAGNDNSFMYVRNIANSLFVAGTITATTILFASLIGFGLAKYKFRGRNVVFLAIMATMMIPFETIMVPLYMVVLNLNIQNTYAGLIIPFMVNAFAVFQMRQYLMTFPEDVLDAARIDGTSEPGIFFRIVFPNCAPAIATLAVLTFRQQWDNLLWPLLVAQSEKMKTIPAYIVKFAAEKYSDEGAMMAVAVIASIPIFILFFGLSKYFVGGSSMYAAGKE</sequence>
<dbReference type="KEGG" id="tbe:Trebr_2528"/>
<dbReference type="Gene3D" id="1.10.3720.10">
    <property type="entry name" value="MetI-like"/>
    <property type="match status" value="1"/>
</dbReference>
<dbReference type="PANTHER" id="PTHR43744:SF12">
    <property type="entry name" value="ABC TRANSPORTER PERMEASE PROTEIN MG189-RELATED"/>
    <property type="match status" value="1"/>
</dbReference>
<proteinExistence type="inferred from homology"/>
<evidence type="ECO:0000256" key="1">
    <source>
        <dbReference type="ARBA" id="ARBA00004651"/>
    </source>
</evidence>
<evidence type="ECO:0000256" key="2">
    <source>
        <dbReference type="ARBA" id="ARBA00022448"/>
    </source>
</evidence>
<dbReference type="EMBL" id="CP002696">
    <property type="protein sequence ID" value="AEE17934.1"/>
    <property type="molecule type" value="Genomic_DNA"/>
</dbReference>
<feature type="domain" description="ABC transmembrane type-1" evidence="8">
    <location>
        <begin position="83"/>
        <end position="272"/>
    </location>
</feature>
<gene>
    <name evidence="9" type="ordered locus">Trebr_2528</name>
</gene>
<evidence type="ECO:0000256" key="6">
    <source>
        <dbReference type="ARBA" id="ARBA00023136"/>
    </source>
</evidence>
<evidence type="ECO:0000259" key="8">
    <source>
        <dbReference type="PROSITE" id="PS50928"/>
    </source>
</evidence>
<reference evidence="10" key="1">
    <citation type="submission" date="2011-04" db="EMBL/GenBank/DDBJ databases">
        <title>The complete genome of Treponema brennaborense DSM 12168.</title>
        <authorList>
            <person name="Lucas S."/>
            <person name="Han J."/>
            <person name="Lapidus A."/>
            <person name="Bruce D."/>
            <person name="Goodwin L."/>
            <person name="Pitluck S."/>
            <person name="Peters L."/>
            <person name="Kyrpides N."/>
            <person name="Mavromatis K."/>
            <person name="Ivanova N."/>
            <person name="Mikhailova N."/>
            <person name="Pagani I."/>
            <person name="Teshima H."/>
            <person name="Detter J.C."/>
            <person name="Tapia R."/>
            <person name="Han C."/>
            <person name="Land M."/>
            <person name="Hauser L."/>
            <person name="Markowitz V."/>
            <person name="Cheng J.-F."/>
            <person name="Hugenholtz P."/>
            <person name="Woyke T."/>
            <person name="Wu D."/>
            <person name="Gronow S."/>
            <person name="Wellnitz S."/>
            <person name="Brambilla E."/>
            <person name="Klenk H.-P."/>
            <person name="Eisen J.A."/>
        </authorList>
    </citation>
    <scope>NUCLEOTIDE SEQUENCE [LARGE SCALE GENOMIC DNA]</scope>
    <source>
        <strain evidence="10">DSM 12168 / CIP 105900 / DD5/3</strain>
    </source>
</reference>
<dbReference type="PANTHER" id="PTHR43744">
    <property type="entry name" value="ABC TRANSPORTER PERMEASE PROTEIN MG189-RELATED-RELATED"/>
    <property type="match status" value="1"/>
</dbReference>
<dbReference type="Pfam" id="PF00528">
    <property type="entry name" value="BPD_transp_1"/>
    <property type="match status" value="1"/>
</dbReference>
<dbReference type="GO" id="GO:0005886">
    <property type="term" value="C:plasma membrane"/>
    <property type="evidence" value="ECO:0007669"/>
    <property type="project" value="UniProtKB-SubCell"/>
</dbReference>
<evidence type="ECO:0000256" key="7">
    <source>
        <dbReference type="RuleBase" id="RU363032"/>
    </source>
</evidence>
<dbReference type="PROSITE" id="PS50928">
    <property type="entry name" value="ABC_TM1"/>
    <property type="match status" value="1"/>
</dbReference>
<organism evidence="9 10">
    <name type="scientific">Treponema brennaborense (strain DSM 12168 / CIP 105900 / DD5/3)</name>
    <dbReference type="NCBI Taxonomy" id="906968"/>
    <lineage>
        <taxon>Bacteria</taxon>
        <taxon>Pseudomonadati</taxon>
        <taxon>Spirochaetota</taxon>
        <taxon>Spirochaetia</taxon>
        <taxon>Spirochaetales</taxon>
        <taxon>Treponemataceae</taxon>
        <taxon>Treponema</taxon>
    </lineage>
</organism>
<feature type="transmembrane region" description="Helical" evidence="7">
    <location>
        <begin position="151"/>
        <end position="172"/>
    </location>
</feature>
<name>F4LNV7_TREBD</name>
<evidence type="ECO:0000313" key="9">
    <source>
        <dbReference type="EMBL" id="AEE17934.1"/>
    </source>
</evidence>
<feature type="transmembrane region" description="Helical" evidence="7">
    <location>
        <begin position="118"/>
        <end position="139"/>
    </location>
</feature>